<feature type="compositionally biased region" description="Basic residues" evidence="1">
    <location>
        <begin position="425"/>
        <end position="435"/>
    </location>
</feature>
<accession>A0A8R1XN13</accession>
<dbReference type="AlphaFoldDB" id="A0A8R1XN13"/>
<dbReference type="PANTHER" id="PTHR13071:SF4">
    <property type="entry name" value="SMALL RIBOSOMAL SUBUNIT PROTEIN MS22"/>
    <property type="match status" value="1"/>
</dbReference>
<dbReference type="GO" id="GO:0003735">
    <property type="term" value="F:structural constituent of ribosome"/>
    <property type="evidence" value="ECO:0007669"/>
    <property type="project" value="TreeGrafter"/>
</dbReference>
<dbReference type="OMA" id="GYIELTL"/>
<keyword evidence="3" id="KW-1185">Reference proteome</keyword>
<dbReference type="GO" id="GO:0005763">
    <property type="term" value="C:mitochondrial small ribosomal subunit"/>
    <property type="evidence" value="ECO:0007669"/>
    <property type="project" value="TreeGrafter"/>
</dbReference>
<dbReference type="Proteomes" id="UP000024404">
    <property type="component" value="Unassembled WGS sequence"/>
</dbReference>
<dbReference type="EMBL" id="CMVM020000338">
    <property type="status" value="NOT_ANNOTATED_CDS"/>
    <property type="molecule type" value="Genomic_DNA"/>
</dbReference>
<reference evidence="3" key="1">
    <citation type="submission" date="2013-10" db="EMBL/GenBank/DDBJ databases">
        <title>Genome sequencing of Onchocerca volvulus.</title>
        <authorList>
            <person name="Cotton J."/>
            <person name="Tsai J."/>
            <person name="Stanley E."/>
            <person name="Tracey A."/>
            <person name="Holroyd N."/>
            <person name="Lustigman S."/>
            <person name="Berriman M."/>
        </authorList>
    </citation>
    <scope>NUCLEOTIDE SEQUENCE</scope>
</reference>
<evidence type="ECO:0000313" key="3">
    <source>
        <dbReference type="Proteomes" id="UP000024404"/>
    </source>
</evidence>
<feature type="region of interest" description="Disordered" evidence="1">
    <location>
        <begin position="357"/>
        <end position="396"/>
    </location>
</feature>
<organism evidence="2 3">
    <name type="scientific">Onchocerca volvulus</name>
    <dbReference type="NCBI Taxonomy" id="6282"/>
    <lineage>
        <taxon>Eukaryota</taxon>
        <taxon>Metazoa</taxon>
        <taxon>Ecdysozoa</taxon>
        <taxon>Nematoda</taxon>
        <taxon>Chromadorea</taxon>
        <taxon>Rhabditida</taxon>
        <taxon>Spirurina</taxon>
        <taxon>Spiruromorpha</taxon>
        <taxon>Filarioidea</taxon>
        <taxon>Onchocercidae</taxon>
        <taxon>Onchocerca</taxon>
    </lineage>
</organism>
<sequence>MHWTILVCRILSLKCYPRELDMVVSRNLWRLLVRSKNCNHMTVQKNCYSAWIKCTEMAETQQAGGSNNIDVERLFTRSDIQSLLKHLTGLNLREKLFSNRQITQPQRAHYALMTDEAYEKTVKSMEEVGKNFLQFVPVLEPRSNIPIVLASDPEIKGFDSSKYVFTDLSFGLGVQVRSVVVRETDGTLRSATPEERDRMTRAYKGHPYRPIYEPPLFKDPYLQMALDRDDHEYVLDWACHYYLPNDPVFIRLCHMIFDRTVDENKFANLYSTRHFGPFVFYLVLNNKFSPLLSHYAVEKRTEDAANLVRLIKAIFPDEVWSCQMKDADDLKVLQQYAKENTEYEAIVNDLIKAAERQKEMKTSENETSTGMKSEKGNEHASILDKETFASPEGPLGEMAETYDVRVVRGSFESVEQMQKLDEKSHKGKKRPGNKR</sequence>
<protein>
    <recommendedName>
        <fullName evidence="4">28S ribosomal protein S22, mitochondrial</fullName>
    </recommendedName>
</protein>
<proteinExistence type="predicted"/>
<reference evidence="2" key="2">
    <citation type="submission" date="2022-06" db="UniProtKB">
        <authorList>
            <consortium name="EnsemblMetazoa"/>
        </authorList>
    </citation>
    <scope>IDENTIFICATION</scope>
</reference>
<dbReference type="EnsemblMetazoa" id="OVOC10427.1">
    <property type="protein sequence ID" value="OVOC10427.1"/>
    <property type="gene ID" value="WBGene00247236"/>
</dbReference>
<dbReference type="Pfam" id="PF10245">
    <property type="entry name" value="MRP-S22"/>
    <property type="match status" value="1"/>
</dbReference>
<evidence type="ECO:0000256" key="1">
    <source>
        <dbReference type="SAM" id="MobiDB-lite"/>
    </source>
</evidence>
<dbReference type="InterPro" id="IPR019374">
    <property type="entry name" value="Ribosomal_mS22"/>
</dbReference>
<feature type="region of interest" description="Disordered" evidence="1">
    <location>
        <begin position="413"/>
        <end position="435"/>
    </location>
</feature>
<feature type="compositionally biased region" description="Basic and acidic residues" evidence="1">
    <location>
        <begin position="372"/>
        <end position="387"/>
    </location>
</feature>
<evidence type="ECO:0008006" key="4">
    <source>
        <dbReference type="Google" id="ProtNLM"/>
    </source>
</evidence>
<evidence type="ECO:0000313" key="2">
    <source>
        <dbReference type="EnsemblMetazoa" id="OVOC10427.1"/>
    </source>
</evidence>
<dbReference type="PANTHER" id="PTHR13071">
    <property type="entry name" value="MITOCHONDRIAL 28S RIBOSOMAL PROTEIN S22"/>
    <property type="match status" value="1"/>
</dbReference>
<name>A0A8R1XN13_ONCVO</name>